<dbReference type="GO" id="GO:0006308">
    <property type="term" value="P:DNA catabolic process"/>
    <property type="evidence" value="ECO:0007669"/>
    <property type="project" value="InterPro"/>
</dbReference>
<dbReference type="AlphaFoldDB" id="A0A382GEY2"/>
<organism evidence="7">
    <name type="scientific">marine metagenome</name>
    <dbReference type="NCBI Taxonomy" id="408172"/>
    <lineage>
        <taxon>unclassified sequences</taxon>
        <taxon>metagenomes</taxon>
        <taxon>ecological metagenomes</taxon>
    </lineage>
</organism>
<reference evidence="7" key="1">
    <citation type="submission" date="2018-05" db="EMBL/GenBank/DDBJ databases">
        <authorList>
            <person name="Lanie J.A."/>
            <person name="Ng W.-L."/>
            <person name="Kazmierczak K.M."/>
            <person name="Andrzejewski T.M."/>
            <person name="Davidsen T.M."/>
            <person name="Wayne K.J."/>
            <person name="Tettelin H."/>
            <person name="Glass J.I."/>
            <person name="Rusch D."/>
            <person name="Podicherti R."/>
            <person name="Tsui H.-C.T."/>
            <person name="Winkler M.E."/>
        </authorList>
    </citation>
    <scope>NUCLEOTIDE SEQUENCE</scope>
</reference>
<evidence type="ECO:0000259" key="5">
    <source>
        <dbReference type="Pfam" id="PF02601"/>
    </source>
</evidence>
<evidence type="ECO:0000313" key="7">
    <source>
        <dbReference type="EMBL" id="SVB73254.1"/>
    </source>
</evidence>
<dbReference type="InterPro" id="IPR003753">
    <property type="entry name" value="Exonuc_VII_L"/>
</dbReference>
<evidence type="ECO:0000256" key="3">
    <source>
        <dbReference type="ARBA" id="ARBA00022801"/>
    </source>
</evidence>
<evidence type="ECO:0000256" key="1">
    <source>
        <dbReference type="ARBA" id="ARBA00022490"/>
    </source>
</evidence>
<evidence type="ECO:0000256" key="4">
    <source>
        <dbReference type="ARBA" id="ARBA00022839"/>
    </source>
</evidence>
<feature type="domain" description="OB-fold nucleic acid binding" evidence="6">
    <location>
        <begin position="4"/>
        <end position="94"/>
    </location>
</feature>
<keyword evidence="1" id="KW-0963">Cytoplasm</keyword>
<dbReference type="GO" id="GO:0008855">
    <property type="term" value="F:exodeoxyribonuclease VII activity"/>
    <property type="evidence" value="ECO:0007669"/>
    <property type="project" value="InterPro"/>
</dbReference>
<name>A0A382GEY2_9ZZZZ</name>
<proteinExistence type="predicted"/>
<protein>
    <submittedName>
        <fullName evidence="7">Uncharacterized protein</fullName>
    </submittedName>
</protein>
<feature type="domain" description="Exonuclease VII large subunit C-terminal" evidence="5">
    <location>
        <begin position="120"/>
        <end position="221"/>
    </location>
</feature>
<keyword evidence="2" id="KW-0540">Nuclease</keyword>
<dbReference type="CDD" id="cd04489">
    <property type="entry name" value="ExoVII_LU_OBF"/>
    <property type="match status" value="1"/>
</dbReference>
<accession>A0A382GEY2</accession>
<keyword evidence="4" id="KW-0269">Exonuclease</keyword>
<dbReference type="Pfam" id="PF13742">
    <property type="entry name" value="tRNA_anti_2"/>
    <property type="match status" value="1"/>
</dbReference>
<dbReference type="PANTHER" id="PTHR30008">
    <property type="entry name" value="EXODEOXYRIBONUCLEASE 7 LARGE SUBUNIT"/>
    <property type="match status" value="1"/>
</dbReference>
<dbReference type="EMBL" id="UINC01054939">
    <property type="protein sequence ID" value="SVB73254.1"/>
    <property type="molecule type" value="Genomic_DNA"/>
</dbReference>
<sequence>MAVYTVSQVSQHVKEVLENDPLLADVLVEGEVSNLRVSSAGHSYFSLKDDQALLNCVMFRGQPGAELLASGSAVLAHGRLQFYEPRGSTDFMVDLAMAAGVGELALELERLTLRLEAEGLFEQSRKRSLPLFPKVIGVVTSPSGAVLHDIQNVLRRRYPLAELLLAPSLVQGPNAAGEIVAAIEGLNRDDRADVIVLARGGGALEELWPFNEEEVARAIYA</sequence>
<dbReference type="PANTHER" id="PTHR30008:SF0">
    <property type="entry name" value="EXODEOXYRIBONUCLEASE 7 LARGE SUBUNIT"/>
    <property type="match status" value="1"/>
</dbReference>
<dbReference type="GO" id="GO:0003676">
    <property type="term" value="F:nucleic acid binding"/>
    <property type="evidence" value="ECO:0007669"/>
    <property type="project" value="InterPro"/>
</dbReference>
<dbReference type="Pfam" id="PF02601">
    <property type="entry name" value="Exonuc_VII_L"/>
    <property type="match status" value="1"/>
</dbReference>
<dbReference type="InterPro" id="IPR025824">
    <property type="entry name" value="OB-fold_nuc-bd_dom"/>
</dbReference>
<keyword evidence="3" id="KW-0378">Hydrolase</keyword>
<dbReference type="InterPro" id="IPR020579">
    <property type="entry name" value="Exonuc_VII_lsu_C"/>
</dbReference>
<evidence type="ECO:0000256" key="2">
    <source>
        <dbReference type="ARBA" id="ARBA00022722"/>
    </source>
</evidence>
<dbReference type="GO" id="GO:0009318">
    <property type="term" value="C:exodeoxyribonuclease VII complex"/>
    <property type="evidence" value="ECO:0007669"/>
    <property type="project" value="InterPro"/>
</dbReference>
<gene>
    <name evidence="7" type="ORF">METZ01_LOCUS226108</name>
</gene>
<evidence type="ECO:0000259" key="6">
    <source>
        <dbReference type="Pfam" id="PF13742"/>
    </source>
</evidence>
<dbReference type="NCBIfam" id="TIGR00237">
    <property type="entry name" value="xseA"/>
    <property type="match status" value="1"/>
</dbReference>
<feature type="non-terminal residue" evidence="7">
    <location>
        <position position="221"/>
    </location>
</feature>